<evidence type="ECO:0000256" key="1">
    <source>
        <dbReference type="ARBA" id="ARBA00001614"/>
    </source>
</evidence>
<keyword evidence="11 12" id="KW-0119">Carbohydrate metabolism</keyword>
<protein>
    <recommendedName>
        <fullName evidence="7 12">Aldose 1-epimerase</fullName>
        <ecNumber evidence="6 12">5.1.3.3</ecNumber>
    </recommendedName>
</protein>
<evidence type="ECO:0000256" key="10">
    <source>
        <dbReference type="ARBA" id="ARBA00023235"/>
    </source>
</evidence>
<evidence type="ECO:0000256" key="6">
    <source>
        <dbReference type="ARBA" id="ARBA00013185"/>
    </source>
</evidence>
<dbReference type="InterPro" id="IPR015443">
    <property type="entry name" value="Aldose_1-epimerase"/>
</dbReference>
<evidence type="ECO:0000256" key="4">
    <source>
        <dbReference type="ARBA" id="ARBA00006206"/>
    </source>
</evidence>
<dbReference type="NCBIfam" id="NF008277">
    <property type="entry name" value="PRK11055.1"/>
    <property type="match status" value="1"/>
</dbReference>
<evidence type="ECO:0000256" key="13">
    <source>
        <dbReference type="PIRSR" id="PIRSR005096-1"/>
    </source>
</evidence>
<comment type="subcellular location">
    <subcellularLocation>
        <location evidence="2">Cytoplasm</location>
    </subcellularLocation>
</comment>
<dbReference type="CDD" id="cd09019">
    <property type="entry name" value="galactose_mutarotase_like"/>
    <property type="match status" value="1"/>
</dbReference>
<sequence>MKPLLFLYEGISCWGWSGAVCSLFMLFTLVGCAGEKSESPDEEPSVAEPARIVEEAFGTLEDGRKVQLYTLTNANDMVVQITNYGGIVTAIRTPDKEGTVENVALGFDSLEEYLSGHPNFGALIGRYGNRIAEGRFELNGESYSLAQNDGDNHLHGGEVGFDDVLWSARMTDDDALELTYTSEDMEEGYPGQLDVKVTYSLTDDNELKIDYEATTTKATPVNLTNHSYFNLTGDPSRDILSHVLELNASRYTPVDEELIPTGDIAAVEGTPFDFTKPKPIGRDIEETEGGYDHNFVLNQHRDSLQLAATVYSPDSGREMKVFTTEPGVQFYTGNFLDGSLESSQGIPFDRHAGFCLETQHFPNAPNEPDFPSTILHPGEQYRTTTIYQFSTR</sequence>
<dbReference type="GO" id="GO:0004034">
    <property type="term" value="F:aldose 1-epimerase activity"/>
    <property type="evidence" value="ECO:0007669"/>
    <property type="project" value="UniProtKB-EC"/>
</dbReference>
<dbReference type="UniPathway" id="UPA00242"/>
<dbReference type="InterPro" id="IPR018052">
    <property type="entry name" value="Ald1_epimerase_CS"/>
</dbReference>
<comment type="subunit">
    <text evidence="5">Monomer.</text>
</comment>
<dbReference type="Gene3D" id="2.70.98.10">
    <property type="match status" value="1"/>
</dbReference>
<gene>
    <name evidence="16" type="ORF">SAMN06265218_11141</name>
</gene>
<keyword evidence="10 12" id="KW-0413">Isomerase</keyword>
<dbReference type="PANTHER" id="PTHR10091">
    <property type="entry name" value="ALDOSE-1-EPIMERASE"/>
    <property type="match status" value="1"/>
</dbReference>
<dbReference type="PROSITE" id="PS00545">
    <property type="entry name" value="ALDOSE_1_EPIMERASE"/>
    <property type="match status" value="1"/>
</dbReference>
<dbReference type="GO" id="GO:0006006">
    <property type="term" value="P:glucose metabolic process"/>
    <property type="evidence" value="ECO:0007669"/>
    <property type="project" value="TreeGrafter"/>
</dbReference>
<evidence type="ECO:0000256" key="5">
    <source>
        <dbReference type="ARBA" id="ARBA00011245"/>
    </source>
</evidence>
<evidence type="ECO:0000256" key="15">
    <source>
        <dbReference type="PIRSR" id="PIRSR005096-3"/>
    </source>
</evidence>
<keyword evidence="17" id="KW-1185">Reference proteome</keyword>
<comment type="catalytic activity">
    <reaction evidence="1 12">
        <text>alpha-D-glucose = beta-D-glucose</text>
        <dbReference type="Rhea" id="RHEA:10264"/>
        <dbReference type="ChEBI" id="CHEBI:15903"/>
        <dbReference type="ChEBI" id="CHEBI:17925"/>
        <dbReference type="EC" id="5.1.3.3"/>
    </reaction>
</comment>
<dbReference type="FunFam" id="2.70.98.10:FF:000003">
    <property type="entry name" value="Aldose 1-epimerase"/>
    <property type="match status" value="1"/>
</dbReference>
<dbReference type="EC" id="5.1.3.3" evidence="6 12"/>
<evidence type="ECO:0000313" key="16">
    <source>
        <dbReference type="EMBL" id="SMO72804.1"/>
    </source>
</evidence>
<dbReference type="PROSITE" id="PS51257">
    <property type="entry name" value="PROKAR_LIPOPROTEIN"/>
    <property type="match status" value="1"/>
</dbReference>
<evidence type="ECO:0000256" key="8">
    <source>
        <dbReference type="ARBA" id="ARBA00022490"/>
    </source>
</evidence>
<dbReference type="PIRSF" id="PIRSF005096">
    <property type="entry name" value="GALM"/>
    <property type="match status" value="1"/>
</dbReference>
<feature type="active site" description="Proton donor" evidence="13">
    <location>
        <position position="226"/>
    </location>
</feature>
<organism evidence="16 17">
    <name type="scientific">Fodinibius sediminis</name>
    <dbReference type="NCBI Taxonomy" id="1214077"/>
    <lineage>
        <taxon>Bacteria</taxon>
        <taxon>Pseudomonadati</taxon>
        <taxon>Balneolota</taxon>
        <taxon>Balneolia</taxon>
        <taxon>Balneolales</taxon>
        <taxon>Balneolaceae</taxon>
        <taxon>Fodinibius</taxon>
    </lineage>
</organism>
<evidence type="ECO:0000256" key="7">
    <source>
        <dbReference type="ARBA" id="ARBA00014165"/>
    </source>
</evidence>
<evidence type="ECO:0000256" key="9">
    <source>
        <dbReference type="ARBA" id="ARBA00022553"/>
    </source>
</evidence>
<dbReference type="SUPFAM" id="SSF74650">
    <property type="entry name" value="Galactose mutarotase-like"/>
    <property type="match status" value="1"/>
</dbReference>
<dbReference type="InterPro" id="IPR011013">
    <property type="entry name" value="Gal_mutarotase_sf_dom"/>
</dbReference>
<feature type="binding site" evidence="15">
    <location>
        <begin position="226"/>
        <end position="228"/>
    </location>
    <ligand>
        <name>beta-D-galactose</name>
        <dbReference type="ChEBI" id="CHEBI:27667"/>
    </ligand>
</feature>
<evidence type="ECO:0000256" key="12">
    <source>
        <dbReference type="PIRNR" id="PIRNR005096"/>
    </source>
</evidence>
<keyword evidence="8" id="KW-0963">Cytoplasm</keyword>
<name>A0A521DM61_9BACT</name>
<dbReference type="Proteomes" id="UP000317593">
    <property type="component" value="Unassembled WGS sequence"/>
</dbReference>
<dbReference type="InterPro" id="IPR047215">
    <property type="entry name" value="Galactose_mutarotase-like"/>
</dbReference>
<reference evidence="16 17" key="1">
    <citation type="submission" date="2017-05" db="EMBL/GenBank/DDBJ databases">
        <authorList>
            <person name="Varghese N."/>
            <person name="Submissions S."/>
        </authorList>
    </citation>
    <scope>NUCLEOTIDE SEQUENCE [LARGE SCALE GENOMIC DNA]</scope>
    <source>
        <strain evidence="16 17">DSM 21194</strain>
    </source>
</reference>
<comment type="pathway">
    <text evidence="3 12">Carbohydrate metabolism; hexose metabolism.</text>
</comment>
<dbReference type="EMBL" id="FXTH01000011">
    <property type="protein sequence ID" value="SMO72804.1"/>
    <property type="molecule type" value="Genomic_DNA"/>
</dbReference>
<evidence type="ECO:0000256" key="14">
    <source>
        <dbReference type="PIRSR" id="PIRSR005096-2"/>
    </source>
</evidence>
<evidence type="ECO:0000256" key="2">
    <source>
        <dbReference type="ARBA" id="ARBA00004496"/>
    </source>
</evidence>
<comment type="similarity">
    <text evidence="4 12">Belongs to the aldose epimerase family.</text>
</comment>
<keyword evidence="9" id="KW-0597">Phosphoprotein</keyword>
<feature type="binding site" evidence="15">
    <location>
        <begin position="129"/>
        <end position="130"/>
    </location>
    <ligand>
        <name>beta-D-galactose</name>
        <dbReference type="ChEBI" id="CHEBI:27667"/>
    </ligand>
</feature>
<dbReference type="PANTHER" id="PTHR10091:SF0">
    <property type="entry name" value="GALACTOSE MUTAROTASE"/>
    <property type="match status" value="1"/>
</dbReference>
<dbReference type="Pfam" id="PF01263">
    <property type="entry name" value="Aldose_epim"/>
    <property type="match status" value="1"/>
</dbReference>
<evidence type="ECO:0000256" key="3">
    <source>
        <dbReference type="ARBA" id="ARBA00005028"/>
    </source>
</evidence>
<dbReference type="InterPro" id="IPR014718">
    <property type="entry name" value="GH-type_carb-bd"/>
</dbReference>
<feature type="binding site" evidence="14">
    <location>
        <position position="292"/>
    </location>
    <ligand>
        <name>beta-D-galactose</name>
        <dbReference type="ChEBI" id="CHEBI:27667"/>
    </ligand>
</feature>
<proteinExistence type="inferred from homology"/>
<dbReference type="GO" id="GO:0005737">
    <property type="term" value="C:cytoplasm"/>
    <property type="evidence" value="ECO:0007669"/>
    <property type="project" value="UniProtKB-SubCell"/>
</dbReference>
<evidence type="ECO:0000256" key="11">
    <source>
        <dbReference type="ARBA" id="ARBA00023277"/>
    </source>
</evidence>
<dbReference type="OrthoDB" id="9779408at2"/>
<dbReference type="GO" id="GO:0030246">
    <property type="term" value="F:carbohydrate binding"/>
    <property type="evidence" value="ECO:0007669"/>
    <property type="project" value="InterPro"/>
</dbReference>
<dbReference type="InterPro" id="IPR008183">
    <property type="entry name" value="Aldose_1/G6P_1-epimerase"/>
</dbReference>
<dbReference type="GO" id="GO:0033499">
    <property type="term" value="P:galactose catabolic process via UDP-galactose, Leloir pathway"/>
    <property type="evidence" value="ECO:0007669"/>
    <property type="project" value="TreeGrafter"/>
</dbReference>
<evidence type="ECO:0000313" key="17">
    <source>
        <dbReference type="Proteomes" id="UP000317593"/>
    </source>
</evidence>
<dbReference type="AlphaFoldDB" id="A0A521DM61"/>
<accession>A0A521DM61</accession>
<feature type="active site" description="Proton acceptor" evidence="13">
    <location>
        <position position="357"/>
    </location>
</feature>